<comment type="caution">
    <text evidence="2">The sequence shown here is derived from an EMBL/GenBank/DDBJ whole genome shotgun (WGS) entry which is preliminary data.</text>
</comment>
<dbReference type="PANTHER" id="PTHR43664">
    <property type="entry name" value="MONOAMINE OXIDASE-RELATED"/>
    <property type="match status" value="1"/>
</dbReference>
<feature type="domain" description="MaoC-like" evidence="1">
    <location>
        <begin position="8"/>
        <end position="117"/>
    </location>
</feature>
<dbReference type="EMBL" id="DTLB01000008">
    <property type="protein sequence ID" value="HFW31671.1"/>
    <property type="molecule type" value="Genomic_DNA"/>
</dbReference>
<dbReference type="Pfam" id="PF01575">
    <property type="entry name" value="MaoC_dehydratas"/>
    <property type="match status" value="1"/>
</dbReference>
<sequence>MFFEDFEPGMRFETSGKTITEADIVNFAGISGDWNRIHLDEEFAKKTPFGKRIAHGLLTLSITSGLITRLRLTEDSLIAFYGIERLRFTKPVFIGDTIRAIVEVEGKEDKGDYGVVAFKISTLNQKEEVVMVATFKTAVKKRK</sequence>
<dbReference type="PANTHER" id="PTHR43664:SF1">
    <property type="entry name" value="BETA-METHYLMALYL-COA DEHYDRATASE"/>
    <property type="match status" value="1"/>
</dbReference>
<protein>
    <submittedName>
        <fullName evidence="2">Dehydratase</fullName>
    </submittedName>
</protein>
<organism evidence="2">
    <name type="scientific">Archaeoglobus fulgidus</name>
    <dbReference type="NCBI Taxonomy" id="2234"/>
    <lineage>
        <taxon>Archaea</taxon>
        <taxon>Methanobacteriati</taxon>
        <taxon>Methanobacteriota</taxon>
        <taxon>Archaeoglobi</taxon>
        <taxon>Archaeoglobales</taxon>
        <taxon>Archaeoglobaceae</taxon>
        <taxon>Archaeoglobus</taxon>
    </lineage>
</organism>
<dbReference type="AlphaFoldDB" id="A0A7C3M9Y4"/>
<dbReference type="InterPro" id="IPR002539">
    <property type="entry name" value="MaoC-like_dom"/>
</dbReference>
<reference evidence="2" key="1">
    <citation type="journal article" date="2020" name="mSystems">
        <title>Genome- and Community-Level Interaction Insights into Carbon Utilization and Element Cycling Functions of Hydrothermarchaeota in Hydrothermal Sediment.</title>
        <authorList>
            <person name="Zhou Z."/>
            <person name="Liu Y."/>
            <person name="Xu W."/>
            <person name="Pan J."/>
            <person name="Luo Z.H."/>
            <person name="Li M."/>
        </authorList>
    </citation>
    <scope>NUCLEOTIDE SEQUENCE [LARGE SCALE GENOMIC DNA]</scope>
    <source>
        <strain evidence="2">SpSt-87</strain>
    </source>
</reference>
<evidence type="ECO:0000259" key="1">
    <source>
        <dbReference type="Pfam" id="PF01575"/>
    </source>
</evidence>
<dbReference type="Gene3D" id="3.10.129.10">
    <property type="entry name" value="Hotdog Thioesterase"/>
    <property type="match status" value="1"/>
</dbReference>
<proteinExistence type="predicted"/>
<accession>A0A7C3M9Y4</accession>
<evidence type="ECO:0000313" key="2">
    <source>
        <dbReference type="EMBL" id="HFW31671.1"/>
    </source>
</evidence>
<gene>
    <name evidence="2" type="ORF">ENW66_01765</name>
</gene>
<name>A0A7C3M9Y4_ARCFL</name>
<dbReference type="InterPro" id="IPR029069">
    <property type="entry name" value="HotDog_dom_sf"/>
</dbReference>
<dbReference type="SUPFAM" id="SSF54637">
    <property type="entry name" value="Thioesterase/thiol ester dehydrase-isomerase"/>
    <property type="match status" value="1"/>
</dbReference>
<dbReference type="InterPro" id="IPR052342">
    <property type="entry name" value="MCH/BMMD"/>
</dbReference>